<evidence type="ECO:0000256" key="1">
    <source>
        <dbReference type="SAM" id="MobiDB-lite"/>
    </source>
</evidence>
<evidence type="ECO:0000313" key="3">
    <source>
        <dbReference type="Proteomes" id="UP001303115"/>
    </source>
</evidence>
<proteinExistence type="predicted"/>
<feature type="region of interest" description="Disordered" evidence="1">
    <location>
        <begin position="215"/>
        <end position="235"/>
    </location>
</feature>
<dbReference type="PANTHER" id="PTHR37781:SF1">
    <property type="entry name" value="ADR380WP"/>
    <property type="match status" value="1"/>
</dbReference>
<feature type="region of interest" description="Disordered" evidence="1">
    <location>
        <begin position="1"/>
        <end position="46"/>
    </location>
</feature>
<reference evidence="3" key="1">
    <citation type="journal article" date="2023" name="Mol. Phylogenet. Evol.">
        <title>Genome-scale phylogeny and comparative genomics of the fungal order Sordariales.</title>
        <authorList>
            <person name="Hensen N."/>
            <person name="Bonometti L."/>
            <person name="Westerberg I."/>
            <person name="Brannstrom I.O."/>
            <person name="Guillou S."/>
            <person name="Cros-Aarteil S."/>
            <person name="Calhoun S."/>
            <person name="Haridas S."/>
            <person name="Kuo A."/>
            <person name="Mondo S."/>
            <person name="Pangilinan J."/>
            <person name="Riley R."/>
            <person name="LaButti K."/>
            <person name="Andreopoulos B."/>
            <person name="Lipzen A."/>
            <person name="Chen C."/>
            <person name="Yan M."/>
            <person name="Daum C."/>
            <person name="Ng V."/>
            <person name="Clum A."/>
            <person name="Steindorff A."/>
            <person name="Ohm R.A."/>
            <person name="Martin F."/>
            <person name="Silar P."/>
            <person name="Natvig D.O."/>
            <person name="Lalanne C."/>
            <person name="Gautier V."/>
            <person name="Ament-Velasquez S.L."/>
            <person name="Kruys A."/>
            <person name="Hutchinson M.I."/>
            <person name="Powell A.J."/>
            <person name="Barry K."/>
            <person name="Miller A.N."/>
            <person name="Grigoriev I.V."/>
            <person name="Debuchy R."/>
            <person name="Gladieux P."/>
            <person name="Hiltunen Thoren M."/>
            <person name="Johannesson H."/>
        </authorList>
    </citation>
    <scope>NUCLEOTIDE SEQUENCE [LARGE SCALE GENOMIC DNA]</scope>
    <source>
        <strain evidence="3">CBS 284.82</strain>
    </source>
</reference>
<dbReference type="Pfam" id="PF17110">
    <property type="entry name" value="TFB6"/>
    <property type="match status" value="1"/>
</dbReference>
<comment type="caution">
    <text evidence="2">The sequence shown here is derived from an EMBL/GenBank/DDBJ whole genome shotgun (WGS) entry which is preliminary data.</text>
</comment>
<protein>
    <recommendedName>
        <fullName evidence="4">Meiotic recombination protein DMC1</fullName>
    </recommendedName>
</protein>
<dbReference type="GO" id="GO:0005675">
    <property type="term" value="C:transcription factor TFIIH holo complex"/>
    <property type="evidence" value="ECO:0007669"/>
    <property type="project" value="TreeGrafter"/>
</dbReference>
<gene>
    <name evidence="2" type="ORF">C8A01DRAFT_21135</name>
</gene>
<dbReference type="EMBL" id="MU854724">
    <property type="protein sequence ID" value="KAK4031697.1"/>
    <property type="molecule type" value="Genomic_DNA"/>
</dbReference>
<dbReference type="Proteomes" id="UP001303115">
    <property type="component" value="Unassembled WGS sequence"/>
</dbReference>
<dbReference type="PANTHER" id="PTHR37781">
    <property type="entry name" value="TFIIH COMPLEX SUBUNIT"/>
    <property type="match status" value="1"/>
</dbReference>
<organism evidence="2 3">
    <name type="scientific">Parachaetomium inaequale</name>
    <dbReference type="NCBI Taxonomy" id="2588326"/>
    <lineage>
        <taxon>Eukaryota</taxon>
        <taxon>Fungi</taxon>
        <taxon>Dikarya</taxon>
        <taxon>Ascomycota</taxon>
        <taxon>Pezizomycotina</taxon>
        <taxon>Sordariomycetes</taxon>
        <taxon>Sordariomycetidae</taxon>
        <taxon>Sordariales</taxon>
        <taxon>Chaetomiaceae</taxon>
        <taxon>Parachaetomium</taxon>
    </lineage>
</organism>
<accession>A0AAN6P920</accession>
<sequence length="275" mass="29911">MAENPSFASAGGFIPQSLPSPAPTTASSVRPIGLPHPRSRALRAGSAKEDQVRNFISDRIAHITRRFVKKVGAASLDEPVDDGMADDDGVEGYTSIDELCRDLDEVIHVVWLSGTPNLQIPSLLNIASEFNTWMTGFPPSETAAFETLHKLDHCFASLLSGEDIDSHEPLPGFENGLRSGMTRTDMVRCKSTAQHARVLIVDVMSKPRDAVVREVEVDETDESGTDGPDGLSRGVWDEQEERLYMDVARVYENTLVKLGETLGDSGVADVQMSAD</sequence>
<evidence type="ECO:0008006" key="4">
    <source>
        <dbReference type="Google" id="ProtNLM"/>
    </source>
</evidence>
<name>A0AAN6P920_9PEZI</name>
<keyword evidence="3" id="KW-1185">Reference proteome</keyword>
<dbReference type="AlphaFoldDB" id="A0AAN6P920"/>
<evidence type="ECO:0000313" key="2">
    <source>
        <dbReference type="EMBL" id="KAK4031697.1"/>
    </source>
</evidence>
<dbReference type="InterPro" id="IPR031349">
    <property type="entry name" value="Tfb6"/>
</dbReference>